<proteinExistence type="predicted"/>
<keyword evidence="1" id="KW-0812">Transmembrane</keyword>
<accession>A0A8T0FJF1</accession>
<gene>
    <name evidence="2" type="ORF">HNY73_006254</name>
</gene>
<keyword evidence="1" id="KW-0472">Membrane</keyword>
<dbReference type="InterPro" id="IPR036691">
    <property type="entry name" value="Endo/exonu/phosph_ase_sf"/>
</dbReference>
<dbReference type="SUPFAM" id="SSF56219">
    <property type="entry name" value="DNase I-like"/>
    <property type="match status" value="1"/>
</dbReference>
<feature type="transmembrane region" description="Helical" evidence="1">
    <location>
        <begin position="52"/>
        <end position="69"/>
    </location>
</feature>
<comment type="caution">
    <text evidence="2">The sequence shown here is derived from an EMBL/GenBank/DDBJ whole genome shotgun (WGS) entry which is preliminary data.</text>
</comment>
<evidence type="ECO:0000313" key="2">
    <source>
        <dbReference type="EMBL" id="KAF8791374.1"/>
    </source>
</evidence>
<protein>
    <recommendedName>
        <fullName evidence="4">Endonuclease/exonuclease/phosphatase domain-containing protein</fullName>
    </recommendedName>
</protein>
<sequence length="338" mass="37910">MGLLSEVPERGLDVSPVQVSAVFKLPNTSSNVSEESELLTELGFLRQEYHKLIAIAACSQFCCTFYHILTANRNLSFITLLTLPLLLILLNQLTWTITWFGHLDYLKLDLHKSSSALARSNVDYTNTASDITTVRTPTTSAAEVSVNPNNSDCGSFKINLNAFFNEIEYKFIMDKVKSILAFLHAIPNETFDTISEIAQISSEALIFSTSRVDHLTAQLASHGSNLTENDPCSGGIRNKFKELEYFVMDWAPDVIAIQETHLRPTDKIKIPNYCSYRTPVSISIIYRPPQGKMNTSELHRIRSQTGKIIAIGNFNAKQSSWSTGHPNSRHHHPQLYCL</sequence>
<evidence type="ECO:0000256" key="1">
    <source>
        <dbReference type="SAM" id="Phobius"/>
    </source>
</evidence>
<dbReference type="EMBL" id="JABXBU010000011">
    <property type="protein sequence ID" value="KAF8791374.1"/>
    <property type="molecule type" value="Genomic_DNA"/>
</dbReference>
<evidence type="ECO:0000313" key="3">
    <source>
        <dbReference type="Proteomes" id="UP000807504"/>
    </source>
</evidence>
<reference evidence="2" key="2">
    <citation type="submission" date="2020-06" db="EMBL/GenBank/DDBJ databases">
        <authorList>
            <person name="Sheffer M."/>
        </authorList>
    </citation>
    <scope>NUCLEOTIDE SEQUENCE</scope>
</reference>
<organism evidence="2 3">
    <name type="scientific">Argiope bruennichi</name>
    <name type="common">Wasp spider</name>
    <name type="synonym">Aranea bruennichi</name>
    <dbReference type="NCBI Taxonomy" id="94029"/>
    <lineage>
        <taxon>Eukaryota</taxon>
        <taxon>Metazoa</taxon>
        <taxon>Ecdysozoa</taxon>
        <taxon>Arthropoda</taxon>
        <taxon>Chelicerata</taxon>
        <taxon>Arachnida</taxon>
        <taxon>Araneae</taxon>
        <taxon>Araneomorphae</taxon>
        <taxon>Entelegynae</taxon>
        <taxon>Araneoidea</taxon>
        <taxon>Araneidae</taxon>
        <taxon>Argiope</taxon>
    </lineage>
</organism>
<evidence type="ECO:0008006" key="4">
    <source>
        <dbReference type="Google" id="ProtNLM"/>
    </source>
</evidence>
<feature type="transmembrane region" description="Helical" evidence="1">
    <location>
        <begin position="75"/>
        <end position="100"/>
    </location>
</feature>
<dbReference type="Proteomes" id="UP000807504">
    <property type="component" value="Unassembled WGS sequence"/>
</dbReference>
<name>A0A8T0FJF1_ARGBR</name>
<reference evidence="2" key="1">
    <citation type="journal article" date="2020" name="bioRxiv">
        <title>Chromosome-level reference genome of the European wasp spider Argiope bruennichi: a resource for studies on range expansion and evolutionary adaptation.</title>
        <authorList>
            <person name="Sheffer M.M."/>
            <person name="Hoppe A."/>
            <person name="Krehenwinkel H."/>
            <person name="Uhl G."/>
            <person name="Kuss A.W."/>
            <person name="Jensen L."/>
            <person name="Jensen C."/>
            <person name="Gillespie R.G."/>
            <person name="Hoff K.J."/>
            <person name="Prost S."/>
        </authorList>
    </citation>
    <scope>NUCLEOTIDE SEQUENCE</scope>
</reference>
<keyword evidence="3" id="KW-1185">Reference proteome</keyword>
<dbReference type="Gene3D" id="3.60.10.10">
    <property type="entry name" value="Endonuclease/exonuclease/phosphatase"/>
    <property type="match status" value="1"/>
</dbReference>
<dbReference type="AlphaFoldDB" id="A0A8T0FJF1"/>
<keyword evidence="1" id="KW-1133">Transmembrane helix</keyword>